<dbReference type="EMBL" id="JAAYSN010000358">
    <property type="protein sequence ID" value="NLP40561.1"/>
    <property type="molecule type" value="Genomic_DNA"/>
</dbReference>
<evidence type="ECO:0008006" key="6">
    <source>
        <dbReference type="Google" id="ProtNLM"/>
    </source>
</evidence>
<dbReference type="RefSeq" id="WP_085549461.1">
    <property type="nucleotide sequence ID" value="NZ_FXAR01000004.1"/>
</dbReference>
<evidence type="ECO:0000313" key="2">
    <source>
        <dbReference type="EMBL" id="NLP40561.1"/>
    </source>
</evidence>
<dbReference type="OrthoDB" id="4411532at2"/>
<reference evidence="2 5" key="3">
    <citation type="journal article" date="2020" name="Biotechnol. Biofuels">
        <title>New insights from the biogas microbiome by comprehensive genome-resolved metagenomics of nearly 1600 species originating from multiple anaerobic digesters.</title>
        <authorList>
            <person name="Campanaro S."/>
            <person name="Treu L."/>
            <person name="Rodriguez-R L.M."/>
            <person name="Kovalovszki A."/>
            <person name="Ziels R.M."/>
            <person name="Maus I."/>
            <person name="Zhu X."/>
            <person name="Kougias P.G."/>
            <person name="Basile A."/>
            <person name="Luo G."/>
            <person name="Schluter A."/>
            <person name="Konstantinidis K.T."/>
            <person name="Angelidaki I."/>
        </authorList>
    </citation>
    <scope>NUCLEOTIDE SEQUENCE [LARGE SCALE GENOMIC DNA]</scope>
    <source>
        <strain evidence="2">AS23ysBPME_344</strain>
    </source>
</reference>
<dbReference type="Proteomes" id="UP000193309">
    <property type="component" value="Unassembled WGS sequence"/>
</dbReference>
<reference evidence="4" key="1">
    <citation type="submission" date="2017-04" db="EMBL/GenBank/DDBJ databases">
        <authorList>
            <person name="Varghese N."/>
            <person name="Submissions S."/>
        </authorList>
    </citation>
    <scope>NUCLEOTIDE SEQUENCE [LARGE SCALE GENOMIC DNA]</scope>
    <source>
        <strain evidence="4">VDS</strain>
    </source>
</reference>
<sequence>MSGIIIDHTQTLTALARMRADTEEQRQRHASTRPALPPTAVGRAFTDRGAAIAAMLQQVHEAGAARIDALRDTTDAAQAQVRVFGDADKQFGGELS</sequence>
<dbReference type="EMBL" id="FXAR01000004">
    <property type="protein sequence ID" value="SMG23739.1"/>
    <property type="molecule type" value="Genomic_DNA"/>
</dbReference>
<dbReference type="Proteomes" id="UP000568696">
    <property type="component" value="Unassembled WGS sequence"/>
</dbReference>
<feature type="region of interest" description="Disordered" evidence="1">
    <location>
        <begin position="19"/>
        <end position="41"/>
    </location>
</feature>
<organism evidence="3 4">
    <name type="scientific">Corynebacterium pollutisoli</name>
    <dbReference type="NCBI Taxonomy" id="1610489"/>
    <lineage>
        <taxon>Bacteria</taxon>
        <taxon>Bacillati</taxon>
        <taxon>Actinomycetota</taxon>
        <taxon>Actinomycetes</taxon>
        <taxon>Mycobacteriales</taxon>
        <taxon>Corynebacteriaceae</taxon>
        <taxon>Corynebacterium</taxon>
    </lineage>
</organism>
<gene>
    <name evidence="2" type="ORF">GX356_12765</name>
    <name evidence="3" type="ORF">SAMN06295981_1327</name>
</gene>
<dbReference type="STRING" id="1610489.SAMN06295981_1327"/>
<proteinExistence type="predicted"/>
<evidence type="ECO:0000313" key="4">
    <source>
        <dbReference type="Proteomes" id="UP000193309"/>
    </source>
</evidence>
<name>A0A1X7J8C7_9CORY</name>
<dbReference type="AlphaFoldDB" id="A0A1X7J8C7"/>
<evidence type="ECO:0000313" key="5">
    <source>
        <dbReference type="Proteomes" id="UP000568696"/>
    </source>
</evidence>
<accession>A0A1X7J8C7</accession>
<protein>
    <recommendedName>
        <fullName evidence="6">Excreted virulence factor EspC, type VII ESX diderm</fullName>
    </recommendedName>
</protein>
<evidence type="ECO:0000256" key="1">
    <source>
        <dbReference type="SAM" id="MobiDB-lite"/>
    </source>
</evidence>
<reference evidence="3" key="2">
    <citation type="submission" date="2017-04" db="EMBL/GenBank/DDBJ databases">
        <authorList>
            <person name="Afonso C.L."/>
            <person name="Miller P.J."/>
            <person name="Scott M.A."/>
            <person name="Spackman E."/>
            <person name="Goraichik I."/>
            <person name="Dimitrov K.M."/>
            <person name="Suarez D.L."/>
            <person name="Swayne D.E."/>
        </authorList>
    </citation>
    <scope>NUCLEOTIDE SEQUENCE [LARGE SCALE GENOMIC DNA]</scope>
    <source>
        <strain evidence="3">VDS</strain>
    </source>
</reference>
<evidence type="ECO:0000313" key="3">
    <source>
        <dbReference type="EMBL" id="SMG23739.1"/>
    </source>
</evidence>
<keyword evidence="4" id="KW-1185">Reference proteome</keyword>